<dbReference type="InterPro" id="IPR043129">
    <property type="entry name" value="ATPase_NBD"/>
</dbReference>
<dbReference type="Gene3D" id="3.30.420.150">
    <property type="entry name" value="Exopolyphosphatase. Domain 2"/>
    <property type="match status" value="1"/>
</dbReference>
<proteinExistence type="inferred from homology"/>
<dbReference type="RefSeq" id="WP_203898829.1">
    <property type="nucleotide sequence ID" value="NZ_BOPF01000007.1"/>
</dbReference>
<evidence type="ECO:0000256" key="1">
    <source>
        <dbReference type="ARBA" id="ARBA00007125"/>
    </source>
</evidence>
<dbReference type="Pfam" id="PF02541">
    <property type="entry name" value="Ppx-GppA"/>
    <property type="match status" value="1"/>
</dbReference>
<dbReference type="CDD" id="cd24056">
    <property type="entry name" value="ASKHA_NBD_MtPPX1-like"/>
    <property type="match status" value="1"/>
</dbReference>
<dbReference type="InterPro" id="IPR003695">
    <property type="entry name" value="Ppx_GppA_N"/>
</dbReference>
<keyword evidence="2" id="KW-0378">Hydrolase</keyword>
<sequence length="320" mass="34333">MRWGVLDLGSQSVNLWVVDAGPGAPPLPVYREKAPTGLAKATGPDGVVSAAGIRHAVAAVCAMLDVARERGVAELVPFATAAVRDAANRKEIVDALRAGAGIEVGFLSGEDEGRLTYLAAHRWYGWSTDGLLVLDIGGGSMEIVRGSDENPAVSVSLPVGAGRLTRSHLREHPAGRRQVERLRRLVREIVQPAARHLARGRRPSRAVATSKTFTQLARFAGEPGRGGFAGARVLRRRELRRWIPKLAAMSPAERARLPGVSRKRARQLLAGAVVAETAMDALGVETVEICPWALREGVLLHRIGRTSGPELLRPVRLSDV</sequence>
<dbReference type="Gene3D" id="3.30.420.40">
    <property type="match status" value="1"/>
</dbReference>
<gene>
    <name evidence="4" type="ORF">Val02_21500</name>
</gene>
<comment type="caution">
    <text evidence="4">The sequence shown here is derived from an EMBL/GenBank/DDBJ whole genome shotgun (WGS) entry which is preliminary data.</text>
</comment>
<dbReference type="AlphaFoldDB" id="A0A8J4DP88"/>
<dbReference type="InterPro" id="IPR050273">
    <property type="entry name" value="GppA/Ppx_hydrolase"/>
</dbReference>
<dbReference type="SUPFAM" id="SSF53067">
    <property type="entry name" value="Actin-like ATPase domain"/>
    <property type="match status" value="2"/>
</dbReference>
<dbReference type="GO" id="GO:0016462">
    <property type="term" value="F:pyrophosphatase activity"/>
    <property type="evidence" value="ECO:0007669"/>
    <property type="project" value="TreeGrafter"/>
</dbReference>
<reference evidence="4" key="1">
    <citation type="submission" date="2021-01" db="EMBL/GenBank/DDBJ databases">
        <title>Whole genome shotgun sequence of Virgisporangium aliadipatigenens NBRC 105644.</title>
        <authorList>
            <person name="Komaki H."/>
            <person name="Tamura T."/>
        </authorList>
    </citation>
    <scope>NUCLEOTIDE SEQUENCE</scope>
    <source>
        <strain evidence="4">NBRC 105644</strain>
    </source>
</reference>
<dbReference type="FunFam" id="3.30.420.150:FF:000006">
    <property type="entry name" value="Ppx/GppA family phosphatase"/>
    <property type="match status" value="1"/>
</dbReference>
<name>A0A8J4DP88_9ACTN</name>
<evidence type="ECO:0000256" key="2">
    <source>
        <dbReference type="ARBA" id="ARBA00022801"/>
    </source>
</evidence>
<evidence type="ECO:0000313" key="5">
    <source>
        <dbReference type="Proteomes" id="UP000619260"/>
    </source>
</evidence>
<evidence type="ECO:0000259" key="3">
    <source>
        <dbReference type="Pfam" id="PF02541"/>
    </source>
</evidence>
<organism evidence="4 5">
    <name type="scientific">Virgisporangium aliadipatigenens</name>
    <dbReference type="NCBI Taxonomy" id="741659"/>
    <lineage>
        <taxon>Bacteria</taxon>
        <taxon>Bacillati</taxon>
        <taxon>Actinomycetota</taxon>
        <taxon>Actinomycetes</taxon>
        <taxon>Micromonosporales</taxon>
        <taxon>Micromonosporaceae</taxon>
        <taxon>Virgisporangium</taxon>
    </lineage>
</organism>
<dbReference type="PANTHER" id="PTHR30005:SF0">
    <property type="entry name" value="RETROGRADE REGULATION PROTEIN 2"/>
    <property type="match status" value="1"/>
</dbReference>
<dbReference type="PANTHER" id="PTHR30005">
    <property type="entry name" value="EXOPOLYPHOSPHATASE"/>
    <property type="match status" value="1"/>
</dbReference>
<dbReference type="Proteomes" id="UP000619260">
    <property type="component" value="Unassembled WGS sequence"/>
</dbReference>
<accession>A0A8J4DP88</accession>
<evidence type="ECO:0000313" key="4">
    <source>
        <dbReference type="EMBL" id="GIJ45264.1"/>
    </source>
</evidence>
<keyword evidence="5" id="KW-1185">Reference proteome</keyword>
<dbReference type="EMBL" id="BOPF01000007">
    <property type="protein sequence ID" value="GIJ45264.1"/>
    <property type="molecule type" value="Genomic_DNA"/>
</dbReference>
<comment type="similarity">
    <text evidence="1">Belongs to the GppA/Ppx family.</text>
</comment>
<protein>
    <recommendedName>
        <fullName evidence="3">Ppx/GppA phosphatase N-terminal domain-containing protein</fullName>
    </recommendedName>
</protein>
<feature type="domain" description="Ppx/GppA phosphatase N-terminal" evidence="3">
    <location>
        <begin position="22"/>
        <end position="302"/>
    </location>
</feature>